<organism evidence="2">
    <name type="scientific">Cucumis melo</name>
    <name type="common">Muskmelon</name>
    <dbReference type="NCBI Taxonomy" id="3656"/>
    <lineage>
        <taxon>Eukaryota</taxon>
        <taxon>Viridiplantae</taxon>
        <taxon>Streptophyta</taxon>
        <taxon>Embryophyta</taxon>
        <taxon>Tracheophyta</taxon>
        <taxon>Spermatophyta</taxon>
        <taxon>Magnoliopsida</taxon>
        <taxon>eudicotyledons</taxon>
        <taxon>Gunneridae</taxon>
        <taxon>Pentapetalae</taxon>
        <taxon>rosids</taxon>
        <taxon>fabids</taxon>
        <taxon>Cucurbitales</taxon>
        <taxon>Cucurbitaceae</taxon>
        <taxon>Benincaseae</taxon>
        <taxon>Cucumis</taxon>
    </lineage>
</organism>
<accession>A0A9I9CVI3</accession>
<name>A0A9I9CVI3_CUCME</name>
<protein>
    <submittedName>
        <fullName evidence="2">Uncharacterized protein</fullName>
    </submittedName>
</protein>
<dbReference type="Gramene" id="MELO3C009033.2.1">
    <property type="protein sequence ID" value="MELO3C009033.2.1"/>
    <property type="gene ID" value="MELO3C009033.2"/>
</dbReference>
<dbReference type="AlphaFoldDB" id="A0A9I9CVI3"/>
<proteinExistence type="predicted"/>
<reference evidence="2" key="1">
    <citation type="submission" date="2023-03" db="UniProtKB">
        <authorList>
            <consortium name="EnsemblPlants"/>
        </authorList>
    </citation>
    <scope>IDENTIFICATION</scope>
</reference>
<dbReference type="EnsemblPlants" id="MELO3C009033.2.1">
    <property type="protein sequence ID" value="MELO3C009033.2.1"/>
    <property type="gene ID" value="MELO3C009033.2"/>
</dbReference>
<evidence type="ECO:0000313" key="2">
    <source>
        <dbReference type="EnsemblPlants" id="MELO3C009033.2.1"/>
    </source>
</evidence>
<feature type="compositionally biased region" description="Basic and acidic residues" evidence="1">
    <location>
        <begin position="1"/>
        <end position="11"/>
    </location>
</feature>
<evidence type="ECO:0000256" key="1">
    <source>
        <dbReference type="SAM" id="MobiDB-lite"/>
    </source>
</evidence>
<feature type="region of interest" description="Disordered" evidence="1">
    <location>
        <begin position="1"/>
        <end position="33"/>
    </location>
</feature>
<sequence length="54" mass="6064">MGRGRDGDATPRSHPNPSIPFPNPMNGEERSGDSLWGFREDKVLHVIFRDSDIV</sequence>